<name>J3CBY6_9FLAO</name>
<reference evidence="1 2" key="1">
    <citation type="journal article" date="2012" name="J. Bacteriol.">
        <title>Twenty-one genome sequences from Pseudomonas species and 19 genome sequences from diverse bacteria isolated from the rhizosphere and endosphere of Populus deltoides.</title>
        <authorList>
            <person name="Brown S.D."/>
            <person name="Utturkar S.M."/>
            <person name="Klingeman D.M."/>
            <person name="Johnson C.M."/>
            <person name="Martin S.L."/>
            <person name="Land M.L."/>
            <person name="Lu T.Y."/>
            <person name="Schadt C.W."/>
            <person name="Doktycz M.J."/>
            <person name="Pelletier D.A."/>
        </authorList>
    </citation>
    <scope>NUCLEOTIDE SEQUENCE [LARGE SCALE GENOMIC DNA]</scope>
    <source>
        <strain evidence="1 2">CF314</strain>
    </source>
</reference>
<sequence>MKKLLLTLLLLIEINIYSQDKIKDNFTVKVREEEGDLNNDGLTDKIMVSMDTAASVVPLKLEIFFGQQDGKLKPILSSTNIIEPQYPSGKNGKHTVNQISNFSVEDGNLIMISDIKDGQSQHTFRFKNGRFELIHFSKTFWDGKNTTKETDFNLLTGTKTEETKILGSEKPVKKTKSTMKVQALPELQNFKKFGKEFQ</sequence>
<evidence type="ECO:0000313" key="1">
    <source>
        <dbReference type="EMBL" id="EJL68396.1"/>
    </source>
</evidence>
<dbReference type="OrthoDB" id="86940at2"/>
<dbReference type="EMBL" id="AKJY01000095">
    <property type="protein sequence ID" value="EJL68396.1"/>
    <property type="molecule type" value="Genomic_DNA"/>
</dbReference>
<keyword evidence="2" id="KW-1185">Reference proteome</keyword>
<organism evidence="1 2">
    <name type="scientific">Chryseobacterium populi</name>
    <dbReference type="NCBI Taxonomy" id="1144316"/>
    <lineage>
        <taxon>Bacteria</taxon>
        <taxon>Pseudomonadati</taxon>
        <taxon>Bacteroidota</taxon>
        <taxon>Flavobacteriia</taxon>
        <taxon>Flavobacteriales</taxon>
        <taxon>Weeksellaceae</taxon>
        <taxon>Chryseobacterium group</taxon>
        <taxon>Chryseobacterium</taxon>
    </lineage>
</organism>
<dbReference type="AlphaFoldDB" id="J3CBY6"/>
<proteinExistence type="predicted"/>
<dbReference type="Proteomes" id="UP000007509">
    <property type="component" value="Unassembled WGS sequence"/>
</dbReference>
<evidence type="ECO:0000313" key="2">
    <source>
        <dbReference type="Proteomes" id="UP000007509"/>
    </source>
</evidence>
<dbReference type="PATRIC" id="fig|1144316.3.peg.3751"/>
<dbReference type="RefSeq" id="WP_007846463.1">
    <property type="nucleotide sequence ID" value="NZ_AKJY01000095.1"/>
</dbReference>
<gene>
    <name evidence="1" type="ORF">PMI13_03731</name>
</gene>
<comment type="caution">
    <text evidence="1">The sequence shown here is derived from an EMBL/GenBank/DDBJ whole genome shotgun (WGS) entry which is preliminary data.</text>
</comment>
<accession>J3CBY6</accession>
<protein>
    <submittedName>
        <fullName evidence="1">Uncharacterized protein</fullName>
    </submittedName>
</protein>